<dbReference type="SUPFAM" id="SSF50998">
    <property type="entry name" value="Quinoprotein alcohol dehydrogenase-like"/>
    <property type="match status" value="1"/>
</dbReference>
<evidence type="ECO:0000313" key="10">
    <source>
        <dbReference type="Proteomes" id="UP000197535"/>
    </source>
</evidence>
<comment type="similarity">
    <text evidence="2">Belongs to the PilY1 family.</text>
</comment>
<proteinExistence type="inferred from homology"/>
<dbReference type="OrthoDB" id="7156875at2"/>
<gene>
    <name evidence="9" type="ORF">AYR66_22585</name>
</gene>
<dbReference type="AlphaFoldDB" id="A0A254TGT5"/>
<dbReference type="InterPro" id="IPR011047">
    <property type="entry name" value="Quinoprotein_ADH-like_sf"/>
</dbReference>
<keyword evidence="10" id="KW-1185">Reference proteome</keyword>
<dbReference type="Proteomes" id="UP000197535">
    <property type="component" value="Unassembled WGS sequence"/>
</dbReference>
<dbReference type="RefSeq" id="WP_088708704.1">
    <property type="nucleotide sequence ID" value="NZ_LSTO01000001.1"/>
</dbReference>
<evidence type="ECO:0000256" key="7">
    <source>
        <dbReference type="SAM" id="SignalP"/>
    </source>
</evidence>
<evidence type="ECO:0000256" key="2">
    <source>
        <dbReference type="ARBA" id="ARBA00008387"/>
    </source>
</evidence>
<dbReference type="EMBL" id="LSTO01000001">
    <property type="protein sequence ID" value="OWW21866.1"/>
    <property type="molecule type" value="Genomic_DNA"/>
</dbReference>
<keyword evidence="5" id="KW-0106">Calcium</keyword>
<feature type="domain" description="PilY1 beta-propeller" evidence="8">
    <location>
        <begin position="547"/>
        <end position="774"/>
    </location>
</feature>
<dbReference type="InterPro" id="IPR008707">
    <property type="entry name" value="B-propeller_PilY1"/>
</dbReference>
<comment type="caution">
    <text evidence="9">The sequence shown here is derived from an EMBL/GenBank/DDBJ whole genome shotgun (WGS) entry which is preliminary data.</text>
</comment>
<keyword evidence="7" id="KW-0732">Signal</keyword>
<evidence type="ECO:0000256" key="3">
    <source>
        <dbReference type="ARBA" id="ARBA00022558"/>
    </source>
</evidence>
<dbReference type="Pfam" id="PF05567">
    <property type="entry name" value="T4P_PilY1"/>
    <property type="match status" value="1"/>
</dbReference>
<keyword evidence="3" id="KW-1029">Fimbrium biogenesis</keyword>
<dbReference type="GO" id="GO:0046872">
    <property type="term" value="F:metal ion binding"/>
    <property type="evidence" value="ECO:0007669"/>
    <property type="project" value="UniProtKB-KW"/>
</dbReference>
<dbReference type="GO" id="GO:0009289">
    <property type="term" value="C:pilus"/>
    <property type="evidence" value="ECO:0007669"/>
    <property type="project" value="UniProtKB-SubCell"/>
</dbReference>
<feature type="chain" id="PRO_5012829594" evidence="7">
    <location>
        <begin position="24"/>
        <end position="1020"/>
    </location>
</feature>
<evidence type="ECO:0000256" key="4">
    <source>
        <dbReference type="ARBA" id="ARBA00022723"/>
    </source>
</evidence>
<evidence type="ECO:0000256" key="1">
    <source>
        <dbReference type="ARBA" id="ARBA00004561"/>
    </source>
</evidence>
<sequence length="1020" mass="106919">MSKNLYKIAAATALLGFHMSVPAEDIDLFVGASTSASEVPNVLFIVDNTANWNTAFTNEIAALANTLAGLPVNKFRVGMMFAVETGGVNNNVDGGYVRAAMRLMDSDNKTKYQALVNSLDKLKDKGNGGTASLVMAEAYRYFSGGAPNGGNGKGKTDYTGNTLSDASGGTAASRAVWALTGNALSSKDATSYISPVTSGCQKNYIIYISNGPSNDNSSILTKSASMLSAAGGSTTQIPISPAGSQSNVSDEWARFMKQSPYGVVTYTIDVNPGTTGQGPGWTALLKSMSTVSGGTYAAVSTASGSTALQDAMNKALSEIQSVNSVFAAVSLPVSVNTQGTYLNQVFVGMFRPDASDRPRWAGNLKQYKMGFSGDALRLLDADSNTAINSQTGFIAECARSYWTPDKGSDSYWSFQPQGKCIPPGSATDLYMNSNSPDGNIVEKGAQAYKQRQAAATRTVKTCSTSFSACTSMTNFDTANAAITQAALGAASSSERDALINWARGTDLNDEDIDGDVAEKRPSLHGDVVHSRPVAINYGSDASPQVVVFYGGNDGILRAVNGNRTAAIGSVEAGRELWSFVAPESYANFKRIRDNTVAISTPTVAGSPKPYGFDGAITAYQSGANTWLYATMRRGGRAMYAFNVSDPANPILKWKIGCPSPTGSAGCTTNFERMGQTWSSAKVMKAAGYGSGNAPILIMGGGYDPCEDSDPNSCASPSMGNRIYVLDADTGAWLASLNTDRAVTGDVTIVRNRTTGLATYAYATDLGGNVYRITIGNAAPAGWTITKIASLGCDSPATCANNRKFMFGPNVVEEDNGVYVVMAGSGDREKPLLSYASAAATQNYFFMIKDKPSDAAWLTSESANCTGTAVMCKNSLLAIPASSNPSTADLAGKKGWYLPLAPTEQVVTSAITLIGVVTFSTHKPAVSAPGSCSANLGQANVYNIRYTDASPVDGTTRSQRIAGDGLPPSPVGGKVTLDDGRTVPFIIGSKASSPLEANEPSLDTPSTSTQTKNRVYWYIQH</sequence>
<organism evidence="9 10">
    <name type="scientific">Noviherbaspirillum denitrificans</name>
    <dbReference type="NCBI Taxonomy" id="1968433"/>
    <lineage>
        <taxon>Bacteria</taxon>
        <taxon>Pseudomonadati</taxon>
        <taxon>Pseudomonadota</taxon>
        <taxon>Betaproteobacteria</taxon>
        <taxon>Burkholderiales</taxon>
        <taxon>Oxalobacteraceae</taxon>
        <taxon>Noviherbaspirillum</taxon>
    </lineage>
</organism>
<reference evidence="9 10" key="1">
    <citation type="submission" date="2016-02" db="EMBL/GenBank/DDBJ databases">
        <authorList>
            <person name="Wen L."/>
            <person name="He K."/>
            <person name="Yang H."/>
        </authorList>
    </citation>
    <scope>NUCLEOTIDE SEQUENCE [LARGE SCALE GENOMIC DNA]</scope>
    <source>
        <strain evidence="9 10">TSA40</strain>
    </source>
</reference>
<comment type="subcellular location">
    <subcellularLocation>
        <location evidence="1">Fimbrium</location>
    </subcellularLocation>
</comment>
<evidence type="ECO:0000256" key="5">
    <source>
        <dbReference type="ARBA" id="ARBA00022837"/>
    </source>
</evidence>
<evidence type="ECO:0000259" key="8">
    <source>
        <dbReference type="Pfam" id="PF05567"/>
    </source>
</evidence>
<protein>
    <submittedName>
        <fullName evidence="9">Pilus assembly protein PilY</fullName>
    </submittedName>
</protein>
<evidence type="ECO:0000313" key="9">
    <source>
        <dbReference type="EMBL" id="OWW21866.1"/>
    </source>
</evidence>
<name>A0A254TGT5_9BURK</name>
<accession>A0A254TGT5</accession>
<keyword evidence="6" id="KW-0281">Fimbrium</keyword>
<feature type="signal peptide" evidence="7">
    <location>
        <begin position="1"/>
        <end position="23"/>
    </location>
</feature>
<evidence type="ECO:0000256" key="6">
    <source>
        <dbReference type="ARBA" id="ARBA00023263"/>
    </source>
</evidence>
<keyword evidence="4" id="KW-0479">Metal-binding</keyword>